<keyword evidence="2" id="KW-1185">Reference proteome</keyword>
<dbReference type="AlphaFoldDB" id="A0A4Y2ATS4"/>
<evidence type="ECO:0000313" key="1">
    <source>
        <dbReference type="EMBL" id="GBL83113.1"/>
    </source>
</evidence>
<evidence type="ECO:0000313" key="2">
    <source>
        <dbReference type="Proteomes" id="UP000499080"/>
    </source>
</evidence>
<sequence>MKGAFRRRLWGFHGRRCLLEVLHISRHGAAKNRCCSRICGVARKFRINVGKYSDIKGSESTDSDLSTVPTGCCKLRICVLRTVRLVEFSINLERRKWSDEPLTMGTRIVHIKECIHRRAERF</sequence>
<proteinExistence type="predicted"/>
<comment type="caution">
    <text evidence="1">The sequence shown here is derived from an EMBL/GenBank/DDBJ whole genome shotgun (WGS) entry which is preliminary data.</text>
</comment>
<accession>A0A4Y2ATS4</accession>
<dbReference type="Proteomes" id="UP000499080">
    <property type="component" value="Unassembled WGS sequence"/>
</dbReference>
<name>A0A4Y2ATS4_ARAVE</name>
<gene>
    <name evidence="1" type="ORF">AVEN_165332_1</name>
</gene>
<organism evidence="1 2">
    <name type="scientific">Araneus ventricosus</name>
    <name type="common">Orbweaver spider</name>
    <name type="synonym">Epeira ventricosa</name>
    <dbReference type="NCBI Taxonomy" id="182803"/>
    <lineage>
        <taxon>Eukaryota</taxon>
        <taxon>Metazoa</taxon>
        <taxon>Ecdysozoa</taxon>
        <taxon>Arthropoda</taxon>
        <taxon>Chelicerata</taxon>
        <taxon>Arachnida</taxon>
        <taxon>Araneae</taxon>
        <taxon>Araneomorphae</taxon>
        <taxon>Entelegynae</taxon>
        <taxon>Araneoidea</taxon>
        <taxon>Araneidae</taxon>
        <taxon>Araneus</taxon>
    </lineage>
</organism>
<dbReference type="EMBL" id="BGPR01000031">
    <property type="protein sequence ID" value="GBL83113.1"/>
    <property type="molecule type" value="Genomic_DNA"/>
</dbReference>
<protein>
    <submittedName>
        <fullName evidence="1">Uncharacterized protein</fullName>
    </submittedName>
</protein>
<reference evidence="1 2" key="1">
    <citation type="journal article" date="2019" name="Sci. Rep.">
        <title>Orb-weaving spider Araneus ventricosus genome elucidates the spidroin gene catalogue.</title>
        <authorList>
            <person name="Kono N."/>
            <person name="Nakamura H."/>
            <person name="Ohtoshi R."/>
            <person name="Moran D.A.P."/>
            <person name="Shinohara A."/>
            <person name="Yoshida Y."/>
            <person name="Fujiwara M."/>
            <person name="Mori M."/>
            <person name="Tomita M."/>
            <person name="Arakawa K."/>
        </authorList>
    </citation>
    <scope>NUCLEOTIDE SEQUENCE [LARGE SCALE GENOMIC DNA]</scope>
</reference>